<feature type="domain" description="ACT" evidence="6">
    <location>
        <begin position="11"/>
        <end position="70"/>
    </location>
</feature>
<reference evidence="8" key="1">
    <citation type="journal article" date="2019" name="Int. J. Syst. Evol. Microbiol.">
        <title>The Global Catalogue of Microorganisms (GCM) 10K type strain sequencing project: providing services to taxonomists for standard genome sequencing and annotation.</title>
        <authorList>
            <consortium name="The Broad Institute Genomics Platform"/>
            <consortium name="The Broad Institute Genome Sequencing Center for Infectious Disease"/>
            <person name="Wu L."/>
            <person name="Ma J."/>
        </authorList>
    </citation>
    <scope>NUCLEOTIDE SEQUENCE [LARGE SCALE GENOMIC DNA]</scope>
    <source>
        <strain evidence="8">CGMCC 4.7371</strain>
    </source>
</reference>
<dbReference type="SUPFAM" id="SSF55021">
    <property type="entry name" value="ACT-like"/>
    <property type="match status" value="1"/>
</dbReference>
<dbReference type="InterPro" id="IPR045865">
    <property type="entry name" value="ACT-like_dom_sf"/>
</dbReference>
<comment type="similarity">
    <text evidence="3">Belongs to the PurU family.</text>
</comment>
<dbReference type="InterPro" id="IPR036477">
    <property type="entry name" value="Formyl_transf_N_sf"/>
</dbReference>
<dbReference type="InterPro" id="IPR002912">
    <property type="entry name" value="ACT_dom"/>
</dbReference>
<dbReference type="NCBIfam" id="TIGR00655">
    <property type="entry name" value="PurU"/>
    <property type="match status" value="1"/>
</dbReference>
<evidence type="ECO:0000256" key="3">
    <source>
        <dbReference type="HAMAP-Rule" id="MF_01927"/>
    </source>
</evidence>
<evidence type="ECO:0000259" key="6">
    <source>
        <dbReference type="Pfam" id="PF01842"/>
    </source>
</evidence>
<comment type="pathway">
    <text evidence="3">Purine metabolism; IMP biosynthesis via de novo pathway; formate from 10-formyl-5,6,7,8-tetrahydrofolate: step 1/1.</text>
</comment>
<dbReference type="HAMAP" id="MF_01927">
    <property type="entry name" value="PurU"/>
    <property type="match status" value="1"/>
</dbReference>
<evidence type="ECO:0000259" key="5">
    <source>
        <dbReference type="Pfam" id="PF00551"/>
    </source>
</evidence>
<dbReference type="EMBL" id="BMNI01000003">
    <property type="protein sequence ID" value="GGO88634.1"/>
    <property type="molecule type" value="Genomic_DNA"/>
</dbReference>
<dbReference type="NCBIfam" id="NF004684">
    <property type="entry name" value="PRK06027.1"/>
    <property type="match status" value="1"/>
</dbReference>
<evidence type="ECO:0000313" key="8">
    <source>
        <dbReference type="Proteomes" id="UP000655410"/>
    </source>
</evidence>
<dbReference type="InterPro" id="IPR041729">
    <property type="entry name" value="Formyl-FH4-Hydrolase_C"/>
</dbReference>
<organism evidence="7 8">
    <name type="scientific">Nocardioides phosphati</name>
    <dbReference type="NCBI Taxonomy" id="1867775"/>
    <lineage>
        <taxon>Bacteria</taxon>
        <taxon>Bacillati</taxon>
        <taxon>Actinomycetota</taxon>
        <taxon>Actinomycetes</taxon>
        <taxon>Propionibacteriales</taxon>
        <taxon>Nocardioidaceae</taxon>
        <taxon>Nocardioides</taxon>
    </lineage>
</organism>
<keyword evidence="1 3" id="KW-0554">One-carbon metabolism</keyword>
<dbReference type="PANTHER" id="PTHR42706:SF1">
    <property type="entry name" value="FORMYLTETRAHYDROFOLATE DEFORMYLASE 2, MITOCHONDRIAL"/>
    <property type="match status" value="1"/>
</dbReference>
<dbReference type="Proteomes" id="UP000655410">
    <property type="component" value="Unassembled WGS sequence"/>
</dbReference>
<comment type="caution">
    <text evidence="7">The sequence shown here is derived from an EMBL/GenBank/DDBJ whole genome shotgun (WGS) entry which is preliminary data.</text>
</comment>
<gene>
    <name evidence="3 7" type="primary">purU</name>
    <name evidence="7" type="ORF">GCM10011584_16090</name>
</gene>
<dbReference type="PANTHER" id="PTHR42706">
    <property type="entry name" value="FORMYLTETRAHYDROFOLATE DEFORMYLASE"/>
    <property type="match status" value="1"/>
</dbReference>
<dbReference type="InterPro" id="IPR002376">
    <property type="entry name" value="Formyl_transf_N"/>
</dbReference>
<dbReference type="Gene3D" id="3.40.50.170">
    <property type="entry name" value="Formyl transferase, N-terminal domain"/>
    <property type="match status" value="1"/>
</dbReference>
<dbReference type="RefSeq" id="WP_188783490.1">
    <property type="nucleotide sequence ID" value="NZ_BMNI01000003.1"/>
</dbReference>
<evidence type="ECO:0000256" key="2">
    <source>
        <dbReference type="ARBA" id="ARBA00022801"/>
    </source>
</evidence>
<dbReference type="EC" id="3.5.1.10" evidence="3 4"/>
<dbReference type="SUPFAM" id="SSF53328">
    <property type="entry name" value="Formyltransferase"/>
    <property type="match status" value="1"/>
</dbReference>
<keyword evidence="3" id="KW-0658">Purine biosynthesis</keyword>
<evidence type="ECO:0000313" key="7">
    <source>
        <dbReference type="EMBL" id="GGO88634.1"/>
    </source>
</evidence>
<comment type="catalytic activity">
    <reaction evidence="3">
        <text>(6R)-10-formyltetrahydrofolate + H2O = (6S)-5,6,7,8-tetrahydrofolate + formate + H(+)</text>
        <dbReference type="Rhea" id="RHEA:19833"/>
        <dbReference type="ChEBI" id="CHEBI:15377"/>
        <dbReference type="ChEBI" id="CHEBI:15378"/>
        <dbReference type="ChEBI" id="CHEBI:15740"/>
        <dbReference type="ChEBI" id="CHEBI:57453"/>
        <dbReference type="ChEBI" id="CHEBI:195366"/>
        <dbReference type="EC" id="3.5.1.10"/>
    </reaction>
</comment>
<proteinExistence type="inferred from homology"/>
<evidence type="ECO:0000256" key="1">
    <source>
        <dbReference type="ARBA" id="ARBA00022563"/>
    </source>
</evidence>
<dbReference type="PRINTS" id="PR01575">
    <property type="entry name" value="FFH4HYDRLASE"/>
</dbReference>
<dbReference type="Pfam" id="PF00551">
    <property type="entry name" value="Formyl_trans_N"/>
    <property type="match status" value="1"/>
</dbReference>
<dbReference type="InterPro" id="IPR004810">
    <property type="entry name" value="PurU"/>
</dbReference>
<dbReference type="CDD" id="cd04875">
    <property type="entry name" value="ACT_F4HF-DF"/>
    <property type="match status" value="1"/>
</dbReference>
<dbReference type="PIRSF" id="PIRSF036480">
    <property type="entry name" value="FormyFH4_hydr"/>
    <property type="match status" value="1"/>
</dbReference>
<comment type="function">
    <text evidence="3">Catalyzes the hydrolysis of 10-formyltetrahydrofolate (formyl-FH4) to formate and tetrahydrofolate (FH4).</text>
</comment>
<protein>
    <recommendedName>
        <fullName evidence="3 4">Formyltetrahydrofolate deformylase</fullName>
        <ecNumber evidence="3 4">3.5.1.10</ecNumber>
    </recommendedName>
    <alternativeName>
        <fullName evidence="3">Formyl-FH(4) hydrolase</fullName>
    </alternativeName>
</protein>
<feature type="domain" description="Formyl transferase N-terminal" evidence="5">
    <location>
        <begin position="93"/>
        <end position="269"/>
    </location>
</feature>
<accession>A0ABQ2N8N9</accession>
<name>A0ABQ2N8N9_9ACTN</name>
<sequence length="289" mass="32226">MSPRPPAGQEYVLTLTCPEAPGIVFAVSRFVMEHGGNINASQQFDDRLTDTFFMRVQFRVDGTDVETLRQDFTGVASEFGMSWQLHDMSTPTRTLLMVSKFGHCLNDLLFRTSTGALNIEIPLIVSNHRDFEDEAASHGIPFVHIPVTPETKPEAEARLLELVDEYDVDLVVLARYMQVLSNDLCSKLEGRAINIHHSFLPSFKGAKPYHQAHARGVKLIGATAHYVTPDLDEGPIIEQDVARVDHSLDPADMTAAGRDVEAQVLSRAIRWHAEHRVLLGTGNRTVVFR</sequence>
<dbReference type="Pfam" id="PF01842">
    <property type="entry name" value="ACT"/>
    <property type="match status" value="1"/>
</dbReference>
<feature type="active site" evidence="3">
    <location>
        <position position="232"/>
    </location>
</feature>
<dbReference type="Gene3D" id="3.30.70.260">
    <property type="match status" value="1"/>
</dbReference>
<evidence type="ECO:0000256" key="4">
    <source>
        <dbReference type="NCBIfam" id="TIGR00655"/>
    </source>
</evidence>
<dbReference type="CDD" id="cd08648">
    <property type="entry name" value="FMT_core_Formyl-FH4-Hydrolase_C"/>
    <property type="match status" value="1"/>
</dbReference>
<keyword evidence="2 3" id="KW-0378">Hydrolase</keyword>
<keyword evidence="8" id="KW-1185">Reference proteome</keyword>
<dbReference type="InterPro" id="IPR044074">
    <property type="entry name" value="PurU_ACT"/>
</dbReference>